<dbReference type="PANTHER" id="PTHR38682">
    <property type="entry name" value="V-TYPE ATP SYNTHASE SUBUNIT C"/>
    <property type="match status" value="1"/>
</dbReference>
<dbReference type="InterPro" id="IPR050873">
    <property type="entry name" value="V-ATPase_V0D/AC39_subunit"/>
</dbReference>
<protein>
    <recommendedName>
        <fullName evidence="4">V-type ATP synthase subunit C</fullName>
    </recommendedName>
</protein>
<dbReference type="InterPro" id="IPR044911">
    <property type="entry name" value="V-type_ATPase_csu/dsu_dom_3"/>
</dbReference>
<dbReference type="PANTHER" id="PTHR38682:SF1">
    <property type="entry name" value="V-TYPE ATP SYNTHASE SUBUNIT C"/>
    <property type="match status" value="1"/>
</dbReference>
<reference evidence="3" key="1">
    <citation type="journal article" date="2020" name="mSystems">
        <title>Genome- and Community-Level Interaction Insights into Carbon Utilization and Element Cycling Functions of Hydrothermarchaeota in Hydrothermal Sediment.</title>
        <authorList>
            <person name="Zhou Z."/>
            <person name="Liu Y."/>
            <person name="Xu W."/>
            <person name="Pan J."/>
            <person name="Luo Z.H."/>
            <person name="Li M."/>
        </authorList>
    </citation>
    <scope>NUCLEOTIDE SEQUENCE [LARGE SCALE GENOMIC DNA]</scope>
    <source>
        <strain evidence="3">SpSt-82</strain>
    </source>
</reference>
<dbReference type="Gene3D" id="1.10.132.50">
    <property type="entry name" value="ATP synthase (C/AC39) subunit, domain 3"/>
    <property type="match status" value="2"/>
</dbReference>
<dbReference type="AlphaFoldDB" id="A0A7V4TFM9"/>
<sequence length="335" mass="39025">MSVERDYAYLIGRVRVLERSLLYPRLLESLLRAEDLEQALRVMAEVPYLGEAFQGILPTPQTIDKVLTDHFFGLVSDFAKQPGGEDVTAFFLLWFDVAAVKLAVKHFMVKKPLEKTYPASFDVRKVLRFLGGEVGEYFPTALGQALQEIQEFLEGHPGNAQGVEFILDRFFLQEVYNLAGHAEGPLRKWYHAFLVFSLLRGVFRARYQERKPDALRLLYFENTLLGEREFLELASLPEDKIPEYLQYLGFAFVLPEEGVFRNDPYYLAEMERKMDNHLLMWVRQYRRGAFGPEPVFGFLFAKSIDVKNLRILLEGKYFGLEGEVLRRKLRECYYE</sequence>
<gene>
    <name evidence="3" type="ORF">ENW11_03955</name>
</gene>
<evidence type="ECO:0000313" key="3">
    <source>
        <dbReference type="EMBL" id="HGY38951.1"/>
    </source>
</evidence>
<keyword evidence="2" id="KW-0406">Ion transport</keyword>
<dbReference type="InterPro" id="IPR036079">
    <property type="entry name" value="ATPase_csu/dsu_sf"/>
</dbReference>
<evidence type="ECO:0000256" key="2">
    <source>
        <dbReference type="ARBA" id="ARBA00023065"/>
    </source>
</evidence>
<organism evidence="3">
    <name type="scientific">Candidatus Caldatribacterium saccharofermentans</name>
    <dbReference type="NCBI Taxonomy" id="1454753"/>
    <lineage>
        <taxon>Bacteria</taxon>
        <taxon>Pseudomonadati</taxon>
        <taxon>Atribacterota</taxon>
        <taxon>Atribacteria</taxon>
        <taxon>Atribacterales</taxon>
        <taxon>Candidatus Caldatribacteriaceae</taxon>
        <taxon>Candidatus Caldatribacterium</taxon>
    </lineage>
</organism>
<dbReference type="GO" id="GO:0046961">
    <property type="term" value="F:proton-transporting ATPase activity, rotational mechanism"/>
    <property type="evidence" value="ECO:0007669"/>
    <property type="project" value="InterPro"/>
</dbReference>
<keyword evidence="1" id="KW-0813">Transport</keyword>
<evidence type="ECO:0008006" key="4">
    <source>
        <dbReference type="Google" id="ProtNLM"/>
    </source>
</evidence>
<dbReference type="SUPFAM" id="SSF103486">
    <property type="entry name" value="V-type ATP synthase subunit C"/>
    <property type="match status" value="1"/>
</dbReference>
<comment type="caution">
    <text evidence="3">The sequence shown here is derived from an EMBL/GenBank/DDBJ whole genome shotgun (WGS) entry which is preliminary data.</text>
</comment>
<accession>A0A7V4TFM9</accession>
<proteinExistence type="predicted"/>
<name>A0A7V4TFM9_9BACT</name>
<dbReference type="InterPro" id="IPR002843">
    <property type="entry name" value="ATPase_V0-cplx_csu/dsu"/>
</dbReference>
<dbReference type="Pfam" id="PF01992">
    <property type="entry name" value="vATP-synt_AC39"/>
    <property type="match status" value="1"/>
</dbReference>
<dbReference type="EMBL" id="DTIY01000026">
    <property type="protein sequence ID" value="HGY38951.1"/>
    <property type="molecule type" value="Genomic_DNA"/>
</dbReference>
<evidence type="ECO:0000256" key="1">
    <source>
        <dbReference type="ARBA" id="ARBA00022448"/>
    </source>
</evidence>